<dbReference type="InterPro" id="IPR032675">
    <property type="entry name" value="LRR_dom_sf"/>
</dbReference>
<dbReference type="EMBL" id="QPKB01000009">
    <property type="protein sequence ID" value="RWR91864.1"/>
    <property type="molecule type" value="Genomic_DNA"/>
</dbReference>
<comment type="caution">
    <text evidence="10">The sequence shown here is derived from an EMBL/GenBank/DDBJ whole genome shotgun (WGS) entry which is preliminary data.</text>
</comment>
<evidence type="ECO:0000313" key="11">
    <source>
        <dbReference type="Proteomes" id="UP000283530"/>
    </source>
</evidence>
<evidence type="ECO:0000259" key="9">
    <source>
        <dbReference type="Pfam" id="PF25019"/>
    </source>
</evidence>
<dbReference type="InterPro" id="IPR038005">
    <property type="entry name" value="RX-like_CC"/>
</dbReference>
<keyword evidence="11" id="KW-1185">Reference proteome</keyword>
<proteinExistence type="predicted"/>
<dbReference type="InterPro" id="IPR027417">
    <property type="entry name" value="P-loop_NTPase"/>
</dbReference>
<keyword evidence="3" id="KW-0547">Nucleotide-binding</keyword>
<dbReference type="Gene3D" id="3.80.10.10">
    <property type="entry name" value="Ribonuclease Inhibitor"/>
    <property type="match status" value="3"/>
</dbReference>
<dbReference type="Gene3D" id="1.20.5.4130">
    <property type="match status" value="1"/>
</dbReference>
<dbReference type="Gene3D" id="1.10.8.430">
    <property type="entry name" value="Helical domain of apoptotic protease-activating factors"/>
    <property type="match status" value="1"/>
</dbReference>
<dbReference type="GO" id="GO:0043531">
    <property type="term" value="F:ADP binding"/>
    <property type="evidence" value="ECO:0007669"/>
    <property type="project" value="InterPro"/>
</dbReference>
<dbReference type="SUPFAM" id="SSF52540">
    <property type="entry name" value="P-loop containing nucleoside triphosphate hydrolases"/>
    <property type="match status" value="1"/>
</dbReference>
<dbReference type="OrthoDB" id="1668230at2759"/>
<sequence length="1406" mass="158297">MDFAISKVADAGLSSLFQAMFDTLTPSFLQSLGFLFVGVEGEAKKLEKTLSRIQAHLNDAEARQIREESVRLWLRELKDAAYDAEDIVDEVDYQVLLRSKIEGAQMQTRKRKLTDPVFDFVSSSSSNLNLGPRIKEIRERLEEIERRSNHLHLKAMLESERLVPGKRHPTSSIIDASIVFGREADREKVVGLLTSDGDSSAANSGIQIVPICGMGGLGKTTLAQLAYKDERVVKHFEVKVWVYVSEDFDLMRLTKAIAESVPGSNPHLINLDAIQVSIMEALKEKRFLLVLDDVWTEDFDDWHKLMFGARGSRILVTTRSRKVSSNMGTVTTHFLQGLSYDDCWSLFKRRAFVDGDSDANPDLVKIGKEIVKKCNGLPLAVKTLGGLLCSVVNVVQWKKILKSEIWDLPEERNDILPALRLSYHHLPAHLKRCFAYCACLINKGSRGCGRQWNNSEVDGTRSLLNCKERGERLCYTMHDLTHDLARSVLGADFWKIGDEKSHGNNAEKARYMSHVRITSCNFDDFYCLENLRTLSLFCTENIPAALFIKLRHIRTLHLHESPITELPESIGDLLQLRYLDLSRTVIEMLSESTTRLYNLQTLILESCEKLVEVPESIGDLLQLRYLDLSRTVIERLPESTTRLYNLQTLILKGCRKLVEVPESIGDLLQLHYLDLSCTKIERLPESTTRLYNLQTLNLSGCRRLVELPSDLSNLVNLRHLHHNSSSVSTPPRIGTLKGLQTLSHFIVGKEIGRRINELKDLIHLRGFLCISKLENVVNVEEAKEAYLKNKQKIDRLKLQWKCHSVESRQEGIEEEVLNALQPHTNLKRLQIKGYCGVRFPTWLGDSSFSKLIRVTLRKCRCRLLPPFGRLPSLQYLTLEDLHVLKKVGREFYGDGTMTGFPPLESLSVYSMPDLEELSGLESDIRHIREIVISNCTKLSLSSLRYLTSLSRLEILNCSNITSLGNGLQHLTSLQSLEIAYCPELTSLTDVDLPATLDDGLGNSNYSNPTCLPKGLQNLTIFGCPKIHSLPEELSTTLSYLRISDFATMTSLPNGLQHLTSLQSLEIFDCPELTSLTDVDLPATLDDGFGNSNYSNPTCLPKGLQNLTLGDCPKISSLPEELLTTLRYLYIDKCSLLEEKYLVLAEGDNGYRCKISDIPDITFEGDCADRSLFPLPRSLSPSVFLALSLNLPASAAIITSSCYNHRKQPLPLLSSPLLFTAGSRVTGLVAKKLEWRNDDSMGLNYTKIPMDAIAVDEAIWHGMKISEVDETRITFRCSGFTHNDASVSSPRSNDLGYYQLSGLKNMGWIDLYGFYLATFIIAMHPGESSAGDDAQATYYSLQNEQQKNSEHTYVWHPMPKDLTMTIPRRNDQFKSNQLGSDYHGDLMKMTQLGGKVSHQKDPFPSSL</sequence>
<evidence type="ECO:0000259" key="6">
    <source>
        <dbReference type="Pfam" id="PF00931"/>
    </source>
</evidence>
<keyword evidence="1" id="KW-0433">Leucine-rich repeat</keyword>
<dbReference type="SUPFAM" id="SSF52058">
    <property type="entry name" value="L domain-like"/>
    <property type="match status" value="3"/>
</dbReference>
<dbReference type="Pfam" id="PF25019">
    <property type="entry name" value="LRR_R13L1-DRL21"/>
    <property type="match status" value="1"/>
</dbReference>
<accession>A0A443PM59</accession>
<evidence type="ECO:0000256" key="2">
    <source>
        <dbReference type="ARBA" id="ARBA00022737"/>
    </source>
</evidence>
<gene>
    <name evidence="10" type="ORF">CKAN_02104100</name>
</gene>
<dbReference type="PANTHER" id="PTHR36766:SF40">
    <property type="entry name" value="DISEASE RESISTANCE PROTEIN RGA3"/>
    <property type="match status" value="1"/>
</dbReference>
<dbReference type="InterPro" id="IPR056789">
    <property type="entry name" value="LRR_R13L1-DRL21"/>
</dbReference>
<dbReference type="GO" id="GO:0051707">
    <property type="term" value="P:response to other organism"/>
    <property type="evidence" value="ECO:0007669"/>
    <property type="project" value="UniProtKB-ARBA"/>
</dbReference>
<protein>
    <submittedName>
        <fullName evidence="10">Putative disease resistance protein RGA1</fullName>
    </submittedName>
</protein>
<dbReference type="STRING" id="337451.A0A443PM59"/>
<name>A0A443PM59_9MAGN</name>
<dbReference type="GO" id="GO:0006952">
    <property type="term" value="P:defense response"/>
    <property type="evidence" value="ECO:0007669"/>
    <property type="project" value="UniProtKB-KW"/>
</dbReference>
<evidence type="ECO:0000256" key="1">
    <source>
        <dbReference type="ARBA" id="ARBA00022614"/>
    </source>
</evidence>
<evidence type="ECO:0000256" key="5">
    <source>
        <dbReference type="ARBA" id="ARBA00022840"/>
    </source>
</evidence>
<dbReference type="PRINTS" id="PR00364">
    <property type="entry name" value="DISEASERSIST"/>
</dbReference>
<evidence type="ECO:0000259" key="7">
    <source>
        <dbReference type="Pfam" id="PF18052"/>
    </source>
</evidence>
<evidence type="ECO:0000259" key="8">
    <source>
        <dbReference type="Pfam" id="PF23598"/>
    </source>
</evidence>
<feature type="domain" description="NB-ARC" evidence="6">
    <location>
        <begin position="203"/>
        <end position="352"/>
    </location>
</feature>
<dbReference type="PANTHER" id="PTHR36766">
    <property type="entry name" value="PLANT BROAD-SPECTRUM MILDEW RESISTANCE PROTEIN RPW8"/>
    <property type="match status" value="1"/>
</dbReference>
<reference evidence="10 11" key="1">
    <citation type="journal article" date="2019" name="Nat. Plants">
        <title>Stout camphor tree genome fills gaps in understanding of flowering plant genome evolution.</title>
        <authorList>
            <person name="Chaw S.M."/>
            <person name="Liu Y.C."/>
            <person name="Wu Y.W."/>
            <person name="Wang H.Y."/>
            <person name="Lin C.I."/>
            <person name="Wu C.S."/>
            <person name="Ke H.M."/>
            <person name="Chang L.Y."/>
            <person name="Hsu C.Y."/>
            <person name="Yang H.T."/>
            <person name="Sudianto E."/>
            <person name="Hsu M.H."/>
            <person name="Wu K.P."/>
            <person name="Wang L.N."/>
            <person name="Leebens-Mack J.H."/>
            <person name="Tsai I.J."/>
        </authorList>
    </citation>
    <scope>NUCLEOTIDE SEQUENCE [LARGE SCALE GENOMIC DNA]</scope>
    <source>
        <strain evidence="11">cv. Chaw 1501</strain>
        <tissue evidence="10">Young leaves</tissue>
    </source>
</reference>
<evidence type="ECO:0000313" key="10">
    <source>
        <dbReference type="EMBL" id="RWR91864.1"/>
    </source>
</evidence>
<dbReference type="InterPro" id="IPR041118">
    <property type="entry name" value="Rx_N"/>
</dbReference>
<dbReference type="Gene3D" id="3.40.50.300">
    <property type="entry name" value="P-loop containing nucleotide triphosphate hydrolases"/>
    <property type="match status" value="1"/>
</dbReference>
<evidence type="ECO:0000256" key="4">
    <source>
        <dbReference type="ARBA" id="ARBA00022821"/>
    </source>
</evidence>
<dbReference type="InterPro" id="IPR003591">
    <property type="entry name" value="Leu-rich_rpt_typical-subtyp"/>
</dbReference>
<dbReference type="SMART" id="SM00369">
    <property type="entry name" value="LRR_TYP"/>
    <property type="match status" value="5"/>
</dbReference>
<keyword evidence="2" id="KW-0677">Repeat</keyword>
<feature type="domain" description="Disease resistance N-terminal" evidence="7">
    <location>
        <begin position="14"/>
        <end position="105"/>
    </location>
</feature>
<evidence type="ECO:0000256" key="3">
    <source>
        <dbReference type="ARBA" id="ARBA00022741"/>
    </source>
</evidence>
<dbReference type="InterPro" id="IPR042197">
    <property type="entry name" value="Apaf_helical"/>
</dbReference>
<dbReference type="GO" id="GO:0005524">
    <property type="term" value="F:ATP binding"/>
    <property type="evidence" value="ECO:0007669"/>
    <property type="project" value="UniProtKB-KW"/>
</dbReference>
<dbReference type="FunFam" id="3.40.50.300:FF:001091">
    <property type="entry name" value="Probable disease resistance protein At1g61300"/>
    <property type="match status" value="1"/>
</dbReference>
<dbReference type="Pfam" id="PF18052">
    <property type="entry name" value="Rx_N"/>
    <property type="match status" value="1"/>
</dbReference>
<dbReference type="InterPro" id="IPR055414">
    <property type="entry name" value="LRR_R13L4/SHOC2-like"/>
</dbReference>
<feature type="domain" description="R13L1/DRL21-like LRR repeat region" evidence="9">
    <location>
        <begin position="755"/>
        <end position="880"/>
    </location>
</feature>
<dbReference type="Proteomes" id="UP000283530">
    <property type="component" value="Unassembled WGS sequence"/>
</dbReference>
<dbReference type="InterPro" id="IPR002182">
    <property type="entry name" value="NB-ARC"/>
</dbReference>
<organism evidence="10 11">
    <name type="scientific">Cinnamomum micranthum f. kanehirae</name>
    <dbReference type="NCBI Taxonomy" id="337451"/>
    <lineage>
        <taxon>Eukaryota</taxon>
        <taxon>Viridiplantae</taxon>
        <taxon>Streptophyta</taxon>
        <taxon>Embryophyta</taxon>
        <taxon>Tracheophyta</taxon>
        <taxon>Spermatophyta</taxon>
        <taxon>Magnoliopsida</taxon>
        <taxon>Magnoliidae</taxon>
        <taxon>Laurales</taxon>
        <taxon>Lauraceae</taxon>
        <taxon>Cinnamomum</taxon>
    </lineage>
</organism>
<dbReference type="Pfam" id="PF23598">
    <property type="entry name" value="LRR_14"/>
    <property type="match status" value="1"/>
</dbReference>
<dbReference type="Pfam" id="PF00931">
    <property type="entry name" value="NB-ARC"/>
    <property type="match status" value="1"/>
</dbReference>
<dbReference type="CDD" id="cd14798">
    <property type="entry name" value="RX-CC_like"/>
    <property type="match status" value="1"/>
</dbReference>
<keyword evidence="4" id="KW-0611">Plant defense</keyword>
<keyword evidence="5" id="KW-0067">ATP-binding</keyword>
<feature type="domain" description="Disease resistance R13L4/SHOC-2-like LRR" evidence="8">
    <location>
        <begin position="525"/>
        <end position="620"/>
    </location>
</feature>